<reference evidence="3" key="1">
    <citation type="journal article" date="2020" name="Genome Biol.">
        <title>Gamete binning: chromosome-level and haplotype-resolved genome assembly enabled by high-throughput single-cell sequencing of gamete genomes.</title>
        <authorList>
            <person name="Campoy J.A."/>
            <person name="Sun H."/>
            <person name="Goel M."/>
            <person name="Jiao W.-B."/>
            <person name="Folz-Donahue K."/>
            <person name="Wang N."/>
            <person name="Rubio M."/>
            <person name="Liu C."/>
            <person name="Kukat C."/>
            <person name="Ruiz D."/>
            <person name="Huettel B."/>
            <person name="Schneeberger K."/>
        </authorList>
    </citation>
    <scope>NUCLEOTIDE SEQUENCE [LARGE SCALE GENOMIC DNA]</scope>
    <source>
        <strain evidence="3">cv. Rojo Pasion</strain>
    </source>
</reference>
<accession>A0A6J5WJ77</accession>
<dbReference type="AlphaFoldDB" id="A0A6J5WJ77"/>
<evidence type="ECO:0000313" key="3">
    <source>
        <dbReference type="Proteomes" id="UP000507245"/>
    </source>
</evidence>
<gene>
    <name evidence="2" type="ORF">ORAREDHAP_LOCUS17145</name>
</gene>
<dbReference type="EMBL" id="CAEKKB010000002">
    <property type="protein sequence ID" value="CAB4301609.1"/>
    <property type="molecule type" value="Genomic_DNA"/>
</dbReference>
<feature type="coiled-coil region" evidence="1">
    <location>
        <begin position="11"/>
        <end position="77"/>
    </location>
</feature>
<organism evidence="2 3">
    <name type="scientific">Prunus armeniaca</name>
    <name type="common">Apricot</name>
    <name type="synonym">Armeniaca vulgaris</name>
    <dbReference type="NCBI Taxonomy" id="36596"/>
    <lineage>
        <taxon>Eukaryota</taxon>
        <taxon>Viridiplantae</taxon>
        <taxon>Streptophyta</taxon>
        <taxon>Embryophyta</taxon>
        <taxon>Tracheophyta</taxon>
        <taxon>Spermatophyta</taxon>
        <taxon>Magnoliopsida</taxon>
        <taxon>eudicotyledons</taxon>
        <taxon>Gunneridae</taxon>
        <taxon>Pentapetalae</taxon>
        <taxon>rosids</taxon>
        <taxon>fabids</taxon>
        <taxon>Rosales</taxon>
        <taxon>Rosaceae</taxon>
        <taxon>Amygdaloideae</taxon>
        <taxon>Amygdaleae</taxon>
        <taxon>Prunus</taxon>
    </lineage>
</organism>
<protein>
    <submittedName>
        <fullName evidence="2">Uncharacterized protein</fullName>
    </submittedName>
</protein>
<sequence length="82" mass="9346">MKSCCSFPFLAASLKQKVNKLEESLKQKSVEMEEMKRAGAQDALKMQAALDTTVQKCKAMKEDILQFKKQMVKMEEKQSGKK</sequence>
<proteinExistence type="predicted"/>
<evidence type="ECO:0000313" key="2">
    <source>
        <dbReference type="EMBL" id="CAB4301609.1"/>
    </source>
</evidence>
<dbReference type="Proteomes" id="UP000507245">
    <property type="component" value="Unassembled WGS sequence"/>
</dbReference>
<evidence type="ECO:0000256" key="1">
    <source>
        <dbReference type="SAM" id="Coils"/>
    </source>
</evidence>
<keyword evidence="3" id="KW-1185">Reference proteome</keyword>
<name>A0A6J5WJ77_PRUAR</name>
<keyword evidence="1" id="KW-0175">Coiled coil</keyword>